<evidence type="ECO:0000256" key="4">
    <source>
        <dbReference type="ARBA" id="ARBA00022692"/>
    </source>
</evidence>
<evidence type="ECO:0000256" key="8">
    <source>
        <dbReference type="ARBA" id="ARBA00023170"/>
    </source>
</evidence>
<comment type="caution">
    <text evidence="11">The sequence shown here is derived from an EMBL/GenBank/DDBJ whole genome shotgun (WGS) entry which is preliminary data.</text>
</comment>
<evidence type="ECO:0000256" key="10">
    <source>
        <dbReference type="RuleBase" id="RU351113"/>
    </source>
</evidence>
<keyword evidence="3 10" id="KW-0716">Sensory transduction</keyword>
<organism evidence="11 12">
    <name type="scientific">Trichogramma kaykai</name>
    <dbReference type="NCBI Taxonomy" id="54128"/>
    <lineage>
        <taxon>Eukaryota</taxon>
        <taxon>Metazoa</taxon>
        <taxon>Ecdysozoa</taxon>
        <taxon>Arthropoda</taxon>
        <taxon>Hexapoda</taxon>
        <taxon>Insecta</taxon>
        <taxon>Pterygota</taxon>
        <taxon>Neoptera</taxon>
        <taxon>Endopterygota</taxon>
        <taxon>Hymenoptera</taxon>
        <taxon>Apocrita</taxon>
        <taxon>Proctotrupomorpha</taxon>
        <taxon>Chalcidoidea</taxon>
        <taxon>Trichogrammatidae</taxon>
        <taxon>Trichogramma</taxon>
    </lineage>
</organism>
<proteinExistence type="inferred from homology"/>
<keyword evidence="5 10" id="KW-0552">Olfaction</keyword>
<comment type="subcellular location">
    <subcellularLocation>
        <location evidence="1 10">Cell membrane</location>
        <topology evidence="1 10">Multi-pass membrane protein</topology>
    </subcellularLocation>
</comment>
<dbReference type="Pfam" id="PF02949">
    <property type="entry name" value="7tm_6"/>
    <property type="match status" value="1"/>
</dbReference>
<feature type="transmembrane region" description="Helical" evidence="10">
    <location>
        <begin position="166"/>
        <end position="187"/>
    </location>
</feature>
<keyword evidence="6 10" id="KW-1133">Transmembrane helix</keyword>
<dbReference type="PANTHER" id="PTHR21137">
    <property type="entry name" value="ODORANT RECEPTOR"/>
    <property type="match status" value="1"/>
</dbReference>
<feature type="transmembrane region" description="Helical" evidence="10">
    <location>
        <begin position="72"/>
        <end position="94"/>
    </location>
</feature>
<feature type="transmembrane region" description="Helical" evidence="10">
    <location>
        <begin position="402"/>
        <end position="423"/>
    </location>
</feature>
<protein>
    <recommendedName>
        <fullName evidence="10">Odorant receptor</fullName>
    </recommendedName>
</protein>
<name>A0ABD2WAN4_9HYME</name>
<evidence type="ECO:0000256" key="7">
    <source>
        <dbReference type="ARBA" id="ARBA00023136"/>
    </source>
</evidence>
<dbReference type="GO" id="GO:0005886">
    <property type="term" value="C:plasma membrane"/>
    <property type="evidence" value="ECO:0007669"/>
    <property type="project" value="UniProtKB-SubCell"/>
</dbReference>
<evidence type="ECO:0000256" key="9">
    <source>
        <dbReference type="ARBA" id="ARBA00023224"/>
    </source>
</evidence>
<evidence type="ECO:0000256" key="2">
    <source>
        <dbReference type="ARBA" id="ARBA00022475"/>
    </source>
</evidence>
<dbReference type="GO" id="GO:0007608">
    <property type="term" value="P:sensory perception of smell"/>
    <property type="evidence" value="ECO:0007669"/>
    <property type="project" value="UniProtKB-KW"/>
</dbReference>
<keyword evidence="9 10" id="KW-0807">Transducer</keyword>
<evidence type="ECO:0000313" key="12">
    <source>
        <dbReference type="Proteomes" id="UP001627154"/>
    </source>
</evidence>
<keyword evidence="12" id="KW-1185">Reference proteome</keyword>
<keyword evidence="7 10" id="KW-0472">Membrane</keyword>
<reference evidence="11 12" key="1">
    <citation type="journal article" date="2024" name="bioRxiv">
        <title>A reference genome for Trichogramma kaykai: A tiny desert-dwelling parasitoid wasp with competing sex-ratio distorters.</title>
        <authorList>
            <person name="Culotta J."/>
            <person name="Lindsey A.R."/>
        </authorList>
    </citation>
    <scope>NUCLEOTIDE SEQUENCE [LARGE SCALE GENOMIC DNA]</scope>
    <source>
        <strain evidence="11 12">KSX58</strain>
    </source>
</reference>
<evidence type="ECO:0000256" key="6">
    <source>
        <dbReference type="ARBA" id="ARBA00022989"/>
    </source>
</evidence>
<dbReference type="EMBL" id="JBJJXI010000121">
    <property type="protein sequence ID" value="KAL3390142.1"/>
    <property type="molecule type" value="Genomic_DNA"/>
</dbReference>
<evidence type="ECO:0000256" key="3">
    <source>
        <dbReference type="ARBA" id="ARBA00022606"/>
    </source>
</evidence>
<comment type="similarity">
    <text evidence="10">Belongs to the insect chemoreceptor superfamily. Heteromeric odorant receptor channel (TC 1.A.69) family.</text>
</comment>
<keyword evidence="4 10" id="KW-0812">Transmembrane</keyword>
<dbReference type="InterPro" id="IPR004117">
    <property type="entry name" value="7tm6_olfct_rcpt"/>
</dbReference>
<gene>
    <name evidence="11" type="ORF">TKK_014955</name>
</gene>
<evidence type="ECO:0000256" key="1">
    <source>
        <dbReference type="ARBA" id="ARBA00004651"/>
    </source>
</evidence>
<dbReference type="AlphaFoldDB" id="A0ABD2WAN4"/>
<evidence type="ECO:0000256" key="5">
    <source>
        <dbReference type="ARBA" id="ARBA00022725"/>
    </source>
</evidence>
<dbReference type="PANTHER" id="PTHR21137:SF35">
    <property type="entry name" value="ODORANT RECEPTOR 19A-RELATED"/>
    <property type="match status" value="1"/>
</dbReference>
<comment type="caution">
    <text evidence="10">Lacks conserved residue(s) required for the propagation of feature annotation.</text>
</comment>
<keyword evidence="2" id="KW-1003">Cell membrane</keyword>
<sequence length="428" mass="50217">MDGKKVPIHIYFIQRKVYGSYIKYTMTTTAATKERGPSIRYKNAFSEAKKLMSWNKYLMLPLGLWPSKPNDYIFVTFFCFFYYHLFLYHVVLLVSIRSFSLMRIIGALMENVTMVQVFLRLYTMRRYNKEFGKILEEFGQDFFEDNYESNEEKRIFLSYNAQSKRFIRIVVISLGLTAMLYFTKPLIRQLSILKHARTGGKAFTYDLPYRIYFWYKIADLNIFLLTYVSQIPLLYTIGFTQTAMDCLTLTLVVHLCGQLGVLSERIRKIDFINGTSKLIRAIKRHQELISAGLMLRKIYRVCLLGHFLGAAISICTLIYQLLMSISTGQKTNLVTFFVYGFLNIFRLYTHCWAGEYLIHESIKVSNAFYQCEWYKLPVEDQKKIIFCIRRSQKALSLMAGNFGHFSLVTFTSIMKSAMAYLSFLRNFI</sequence>
<dbReference type="Proteomes" id="UP001627154">
    <property type="component" value="Unassembled WGS sequence"/>
</dbReference>
<dbReference type="GO" id="GO:0007165">
    <property type="term" value="P:signal transduction"/>
    <property type="evidence" value="ECO:0007669"/>
    <property type="project" value="UniProtKB-KW"/>
</dbReference>
<feature type="transmembrane region" description="Helical" evidence="10">
    <location>
        <begin position="298"/>
        <end position="322"/>
    </location>
</feature>
<accession>A0ABD2WAN4</accession>
<keyword evidence="8 10" id="KW-0675">Receptor</keyword>
<evidence type="ECO:0000313" key="11">
    <source>
        <dbReference type="EMBL" id="KAL3390142.1"/>
    </source>
</evidence>